<dbReference type="FunFam" id="3.40.640.10:FF:000053">
    <property type="entry name" value="Aminotransferase, class I"/>
    <property type="match status" value="1"/>
</dbReference>
<dbReference type="AlphaFoldDB" id="A0A813PSI2"/>
<keyword evidence="4" id="KW-0032">Aminotransferase</keyword>
<proteinExistence type="inferred from homology"/>
<dbReference type="CDD" id="cd00609">
    <property type="entry name" value="AAT_like"/>
    <property type="match status" value="1"/>
</dbReference>
<comment type="caution">
    <text evidence="8">The sequence shown here is derived from an EMBL/GenBank/DDBJ whole genome shotgun (WGS) entry which is preliminary data.</text>
</comment>
<keyword evidence="6" id="KW-0663">Pyridoxal phosphate</keyword>
<evidence type="ECO:0000256" key="1">
    <source>
        <dbReference type="ARBA" id="ARBA00001933"/>
    </source>
</evidence>
<evidence type="ECO:0000256" key="4">
    <source>
        <dbReference type="ARBA" id="ARBA00022576"/>
    </source>
</evidence>
<keyword evidence="5" id="KW-0808">Transferase</keyword>
<evidence type="ECO:0000256" key="6">
    <source>
        <dbReference type="ARBA" id="ARBA00022898"/>
    </source>
</evidence>
<dbReference type="PANTHER" id="PTHR42790">
    <property type="entry name" value="AMINOTRANSFERASE"/>
    <property type="match status" value="1"/>
</dbReference>
<sequence length="418" mass="47290">MQNSPDYTRFLSEAAARRQPSAIREATQLFARSPPSTISFAAGNPNVALFPFKEATITLKDDTTIQLDSSDMSKALQYLPTPGQADLLEWLRKLQVHYHSPIDFKRYELCVTNGSMEGLSKAFELVLNTTESILVDSPCYSGSLDFLRGFGANIISINTDSNGMSAEYLNNILSNWPDLNTLPRVLYTIPNGSNPTGASMSLERKKDIYNIAQKYNLLIIEDDPYFFLQFEKLVPSFLSMDTDGRVIRLDSMSKVLSGGMRLGFFTAPIPLWQKLVYHQQVTSLHASSLSQMVALKLFEKWGLSGFHQHTEQISKFYENQKSLMVNAIKKHLNDMITFNEPTAGMFIWMKVNGIDDTRKLIYEKALEQEVLLLPGSAFFSDQSKTYPYVRVSYSVCTPEQIETGMARFGKVLREELHK</sequence>
<name>A0A813PSI2_9BILA</name>
<dbReference type="InterPro" id="IPR004839">
    <property type="entry name" value="Aminotransferase_I/II_large"/>
</dbReference>
<dbReference type="EMBL" id="CAJNOM010000005">
    <property type="protein sequence ID" value="CAF0757097.1"/>
    <property type="molecule type" value="Genomic_DNA"/>
</dbReference>
<dbReference type="GO" id="GO:0016212">
    <property type="term" value="F:kynurenine-oxoglutarate transaminase activity"/>
    <property type="evidence" value="ECO:0007669"/>
    <property type="project" value="TreeGrafter"/>
</dbReference>
<dbReference type="Gene3D" id="3.40.640.10">
    <property type="entry name" value="Type I PLP-dependent aspartate aminotransferase-like (Major domain)"/>
    <property type="match status" value="1"/>
</dbReference>
<evidence type="ECO:0000313" key="9">
    <source>
        <dbReference type="Proteomes" id="UP000663832"/>
    </source>
</evidence>
<dbReference type="GO" id="GO:0030170">
    <property type="term" value="F:pyridoxal phosphate binding"/>
    <property type="evidence" value="ECO:0007669"/>
    <property type="project" value="InterPro"/>
</dbReference>
<dbReference type="InterPro" id="IPR015424">
    <property type="entry name" value="PyrdxlP-dep_Trfase"/>
</dbReference>
<reference evidence="8" key="1">
    <citation type="submission" date="2021-02" db="EMBL/GenBank/DDBJ databases">
        <authorList>
            <person name="Nowell W R."/>
        </authorList>
    </citation>
    <scope>NUCLEOTIDE SEQUENCE</scope>
</reference>
<accession>A0A813PSI2</accession>
<dbReference type="GO" id="GO:1901605">
    <property type="term" value="P:alpha-amino acid metabolic process"/>
    <property type="evidence" value="ECO:0007669"/>
    <property type="project" value="TreeGrafter"/>
</dbReference>
<comment type="subunit">
    <text evidence="3">Homodimer.</text>
</comment>
<dbReference type="OrthoDB" id="691673at2759"/>
<dbReference type="Proteomes" id="UP000663832">
    <property type="component" value="Unassembled WGS sequence"/>
</dbReference>
<gene>
    <name evidence="8" type="ORF">QVE165_LOCUS1842</name>
</gene>
<evidence type="ECO:0000256" key="2">
    <source>
        <dbReference type="ARBA" id="ARBA00007441"/>
    </source>
</evidence>
<comment type="cofactor">
    <cofactor evidence="1">
        <name>pyridoxal 5'-phosphate</name>
        <dbReference type="ChEBI" id="CHEBI:597326"/>
    </cofactor>
</comment>
<keyword evidence="9" id="KW-1185">Reference proteome</keyword>
<dbReference type="Pfam" id="PF00155">
    <property type="entry name" value="Aminotran_1_2"/>
    <property type="match status" value="1"/>
</dbReference>
<dbReference type="PANTHER" id="PTHR42790:SF19">
    <property type="entry name" value="KYNURENINE_ALPHA-AMINOADIPATE AMINOTRANSFERASE, MITOCHONDRIAL"/>
    <property type="match status" value="1"/>
</dbReference>
<organism evidence="8 9">
    <name type="scientific">Adineta steineri</name>
    <dbReference type="NCBI Taxonomy" id="433720"/>
    <lineage>
        <taxon>Eukaryota</taxon>
        <taxon>Metazoa</taxon>
        <taxon>Spiralia</taxon>
        <taxon>Gnathifera</taxon>
        <taxon>Rotifera</taxon>
        <taxon>Eurotatoria</taxon>
        <taxon>Bdelloidea</taxon>
        <taxon>Adinetida</taxon>
        <taxon>Adinetidae</taxon>
        <taxon>Adineta</taxon>
    </lineage>
</organism>
<evidence type="ECO:0000259" key="7">
    <source>
        <dbReference type="Pfam" id="PF00155"/>
    </source>
</evidence>
<feature type="domain" description="Aminotransferase class I/classII large" evidence="7">
    <location>
        <begin position="39"/>
        <end position="407"/>
    </location>
</feature>
<evidence type="ECO:0000256" key="5">
    <source>
        <dbReference type="ARBA" id="ARBA00022679"/>
    </source>
</evidence>
<dbReference type="InterPro" id="IPR050859">
    <property type="entry name" value="Class-I_PLP-dep_aminotransf"/>
</dbReference>
<evidence type="ECO:0000256" key="3">
    <source>
        <dbReference type="ARBA" id="ARBA00011738"/>
    </source>
</evidence>
<dbReference type="FunFam" id="3.90.1150.10:FF:000166">
    <property type="entry name" value="Kynurenine/alpha-aminoadipate aminotransferase, mitochondrial"/>
    <property type="match status" value="1"/>
</dbReference>
<protein>
    <recommendedName>
        <fullName evidence="7">Aminotransferase class I/classII large domain-containing protein</fullName>
    </recommendedName>
</protein>
<evidence type="ECO:0000313" key="8">
    <source>
        <dbReference type="EMBL" id="CAF0757097.1"/>
    </source>
</evidence>
<dbReference type="SUPFAM" id="SSF53383">
    <property type="entry name" value="PLP-dependent transferases"/>
    <property type="match status" value="1"/>
</dbReference>
<comment type="similarity">
    <text evidence="2">Belongs to the class-I pyridoxal-phosphate-dependent aminotransferase family.</text>
</comment>
<dbReference type="InterPro" id="IPR015421">
    <property type="entry name" value="PyrdxlP-dep_Trfase_major"/>
</dbReference>